<name>A0ABQ9EBX4_TEGGR</name>
<dbReference type="Proteomes" id="UP001217089">
    <property type="component" value="Unassembled WGS sequence"/>
</dbReference>
<accession>A0ABQ9EBX4</accession>
<reference evidence="1 2" key="1">
    <citation type="submission" date="2022-12" db="EMBL/GenBank/DDBJ databases">
        <title>Chromosome-level genome of Tegillarca granosa.</title>
        <authorList>
            <person name="Kim J."/>
        </authorList>
    </citation>
    <scope>NUCLEOTIDE SEQUENCE [LARGE SCALE GENOMIC DNA]</scope>
    <source>
        <strain evidence="1">Teg-2019</strain>
        <tissue evidence="1">Adductor muscle</tissue>
    </source>
</reference>
<evidence type="ECO:0000313" key="2">
    <source>
        <dbReference type="Proteomes" id="UP001217089"/>
    </source>
</evidence>
<gene>
    <name evidence="1" type="ORF">KUTeg_019235</name>
</gene>
<comment type="caution">
    <text evidence="1">The sequence shown here is derived from an EMBL/GenBank/DDBJ whole genome shotgun (WGS) entry which is preliminary data.</text>
</comment>
<organism evidence="1 2">
    <name type="scientific">Tegillarca granosa</name>
    <name type="common">Malaysian cockle</name>
    <name type="synonym">Anadara granosa</name>
    <dbReference type="NCBI Taxonomy" id="220873"/>
    <lineage>
        <taxon>Eukaryota</taxon>
        <taxon>Metazoa</taxon>
        <taxon>Spiralia</taxon>
        <taxon>Lophotrochozoa</taxon>
        <taxon>Mollusca</taxon>
        <taxon>Bivalvia</taxon>
        <taxon>Autobranchia</taxon>
        <taxon>Pteriomorphia</taxon>
        <taxon>Arcoida</taxon>
        <taxon>Arcoidea</taxon>
        <taxon>Arcidae</taxon>
        <taxon>Tegillarca</taxon>
    </lineage>
</organism>
<protein>
    <submittedName>
        <fullName evidence="1">Uncharacterized protein</fullName>
    </submittedName>
</protein>
<proteinExistence type="predicted"/>
<keyword evidence="2" id="KW-1185">Reference proteome</keyword>
<sequence length="133" mass="15826">MKFQIFKIVFDIKEIKFLGKGNLLTSDDDEDGMDEIPLMYGGDDEGFEMDENDSLVNPRKYRYPNQSRLNYYLTEGWSSICGRCWDRLCRRRKEYKPRTVPIGLERSSEEKFPKNVIRNQKYREKTTCINSDT</sequence>
<dbReference type="EMBL" id="JARBDR010000917">
    <property type="protein sequence ID" value="KAJ8302839.1"/>
    <property type="molecule type" value="Genomic_DNA"/>
</dbReference>
<evidence type="ECO:0000313" key="1">
    <source>
        <dbReference type="EMBL" id="KAJ8302839.1"/>
    </source>
</evidence>